<dbReference type="InParanoid" id="A0A4W6EIE2"/>
<dbReference type="Proteomes" id="UP000314980">
    <property type="component" value="Unassembled WGS sequence"/>
</dbReference>
<dbReference type="PANTHER" id="PTHR46060">
    <property type="entry name" value="MARINER MOS1 TRANSPOSASE-LIKE PROTEIN"/>
    <property type="match status" value="1"/>
</dbReference>
<accession>A0A4W6EIE2</accession>
<dbReference type="PANTHER" id="PTHR46060:SF1">
    <property type="entry name" value="MARINER MOS1 TRANSPOSASE-LIKE PROTEIN"/>
    <property type="match status" value="1"/>
</dbReference>
<reference evidence="2" key="3">
    <citation type="submission" date="2025-09" db="UniProtKB">
        <authorList>
            <consortium name="Ensembl"/>
        </authorList>
    </citation>
    <scope>IDENTIFICATION</scope>
</reference>
<protein>
    <submittedName>
        <fullName evidence="2">Uncharacterized protein</fullName>
    </submittedName>
</protein>
<keyword evidence="3" id="KW-1185">Reference proteome</keyword>
<reference evidence="3" key="1">
    <citation type="submission" date="2015-09" db="EMBL/GenBank/DDBJ databases">
        <authorList>
            <person name="Sai Rama Sridatta P."/>
        </authorList>
    </citation>
    <scope>NUCLEOTIDE SEQUENCE [LARGE SCALE GENOMIC DNA]</scope>
</reference>
<organism evidence="2 3">
    <name type="scientific">Lates calcarifer</name>
    <name type="common">Barramundi</name>
    <name type="synonym">Holocentrus calcarifer</name>
    <dbReference type="NCBI Taxonomy" id="8187"/>
    <lineage>
        <taxon>Eukaryota</taxon>
        <taxon>Metazoa</taxon>
        <taxon>Chordata</taxon>
        <taxon>Craniata</taxon>
        <taxon>Vertebrata</taxon>
        <taxon>Euteleostomi</taxon>
        <taxon>Actinopterygii</taxon>
        <taxon>Neopterygii</taxon>
        <taxon>Teleostei</taxon>
        <taxon>Neoteleostei</taxon>
        <taxon>Acanthomorphata</taxon>
        <taxon>Carangaria</taxon>
        <taxon>Carangaria incertae sedis</taxon>
        <taxon>Centropomidae</taxon>
        <taxon>Lates</taxon>
    </lineage>
</organism>
<reference evidence="2" key="2">
    <citation type="submission" date="2025-08" db="UniProtKB">
        <authorList>
            <consortium name="Ensembl"/>
        </authorList>
    </citation>
    <scope>IDENTIFICATION</scope>
</reference>
<dbReference type="InterPro" id="IPR052709">
    <property type="entry name" value="Transposase-MT_Hybrid"/>
</dbReference>
<evidence type="ECO:0000313" key="3">
    <source>
        <dbReference type="Proteomes" id="UP000314980"/>
    </source>
</evidence>
<proteinExistence type="predicted"/>
<sequence length="122" mass="13976">ESFCTLYVEHCMSCAHVFEWHKRSGKGREDVQDNERSGIRMITETISIDKETVWKILHENLNMTKVVPKLLTPDQKKKQFLAQKQIPVSEVSHPNPPHPTPLFLSSSLPPRLSTSLLSFSHV</sequence>
<dbReference type="AlphaFoldDB" id="A0A4W6EIE2"/>
<evidence type="ECO:0000313" key="2">
    <source>
        <dbReference type="Ensembl" id="ENSLCAP00010037519.1"/>
    </source>
</evidence>
<name>A0A4W6EIE2_LATCA</name>
<evidence type="ECO:0000256" key="1">
    <source>
        <dbReference type="SAM" id="MobiDB-lite"/>
    </source>
</evidence>
<feature type="region of interest" description="Disordered" evidence="1">
    <location>
        <begin position="81"/>
        <end position="106"/>
    </location>
</feature>
<dbReference type="GeneTree" id="ENSGT00940000180012"/>
<dbReference type="Ensembl" id="ENSLCAT00010038414.1">
    <property type="protein sequence ID" value="ENSLCAP00010037519.1"/>
    <property type="gene ID" value="ENSLCAG00010017572.1"/>
</dbReference>